<dbReference type="InterPro" id="IPR026820">
    <property type="entry name" value="VioB/RebD_dom"/>
</dbReference>
<name>A0ABR7WSY2_9SPHI</name>
<dbReference type="EMBL" id="JACWMY010000008">
    <property type="protein sequence ID" value="MBD1365380.1"/>
    <property type="molecule type" value="Genomic_DNA"/>
</dbReference>
<dbReference type="RefSeq" id="WP_191190040.1">
    <property type="nucleotide sequence ID" value="NZ_JACWMY010000008.1"/>
</dbReference>
<dbReference type="InterPro" id="IPR012347">
    <property type="entry name" value="Ferritin-like"/>
</dbReference>
<keyword evidence="3" id="KW-1185">Reference proteome</keyword>
<reference evidence="2 3" key="1">
    <citation type="submission" date="2020-09" db="EMBL/GenBank/DDBJ databases">
        <title>Novel species of Mucilaginibacter isolated from a glacier on the Tibetan Plateau.</title>
        <authorList>
            <person name="Liu Q."/>
            <person name="Xin Y.-H."/>
        </authorList>
    </citation>
    <scope>NUCLEOTIDE SEQUENCE [LARGE SCALE GENOMIC DNA]</scope>
    <source>
        <strain evidence="2 3">ZT4R22</strain>
    </source>
</reference>
<evidence type="ECO:0000259" key="1">
    <source>
        <dbReference type="Pfam" id="PF12902"/>
    </source>
</evidence>
<dbReference type="Gene3D" id="1.20.1260.10">
    <property type="match status" value="1"/>
</dbReference>
<proteinExistence type="predicted"/>
<gene>
    <name evidence="2" type="ORF">IDJ77_16320</name>
</gene>
<feature type="domain" description="Iminophenyl-pyruvate dimer synthase" evidence="1">
    <location>
        <begin position="12"/>
        <end position="229"/>
    </location>
</feature>
<comment type="caution">
    <text evidence="2">The sequence shown here is derived from an EMBL/GenBank/DDBJ whole genome shotgun (WGS) entry which is preliminary data.</text>
</comment>
<evidence type="ECO:0000313" key="2">
    <source>
        <dbReference type="EMBL" id="MBD1365380.1"/>
    </source>
</evidence>
<accession>A0ABR7WSY2</accession>
<dbReference type="Pfam" id="PF12902">
    <property type="entry name" value="Ferritin-like"/>
    <property type="match status" value="1"/>
</dbReference>
<organism evidence="2 3">
    <name type="scientific">Mucilaginibacter pankratovii</name>
    <dbReference type="NCBI Taxonomy" id="2772110"/>
    <lineage>
        <taxon>Bacteria</taxon>
        <taxon>Pseudomonadati</taxon>
        <taxon>Bacteroidota</taxon>
        <taxon>Sphingobacteriia</taxon>
        <taxon>Sphingobacteriales</taxon>
        <taxon>Sphingobacteriaceae</taxon>
        <taxon>Mucilaginibacter</taxon>
    </lineage>
</organism>
<protein>
    <submittedName>
        <fullName evidence="2">Ferritin-like protein</fullName>
    </submittedName>
</protein>
<dbReference type="Proteomes" id="UP000606600">
    <property type="component" value="Unassembled WGS sequence"/>
</dbReference>
<evidence type="ECO:0000313" key="3">
    <source>
        <dbReference type="Proteomes" id="UP000606600"/>
    </source>
</evidence>
<sequence length="408" mass="47031">MIDTREELLNALAEAAELEHGLLVQYLFTAFSFKRRLDEGITPLQQLMMEDWERTILSVAHQEMYHLANVCNLLAAIGGAPRFDRPNFPQPLKKYYPFDFELTRFGDEALYRFIVFELPEGVEPPPLPHVPGNVKTFAFEKIAPDPLVYNHIGELYERIAEGFKNIPENVLFIGPEDQQDIDEWTLRLKMHKVHDRASALEAIKEIVEEGEGTKADRAGSHYDKFLRIRQAYLAEKAKDASFEPARNVATNPRTREHRDAGGEGTIITHQATLKLAELFNTTYTTMLSMLIQYYSYGGETQEQREILRDSSRRMMSAFIRPMAEVLTEMPVTDDLTDGVAGAGFELYGPMNYSGQLKSRWIILQERFRQHIADIEEILEFQNEFPVLQRIAKLRENYEGTLINLKNFF</sequence>